<comment type="similarity">
    <text evidence="1">Belongs to the peroxiredoxin family. AhpC/Prx1 subfamily.</text>
</comment>
<dbReference type="STRING" id="36166.T1GL40"/>
<dbReference type="PANTHER" id="PTHR10681:SF163">
    <property type="entry name" value="AT16346P-RELATED"/>
    <property type="match status" value="1"/>
</dbReference>
<organism evidence="7 8">
    <name type="scientific">Megaselia scalaris</name>
    <name type="common">Humpbacked fly</name>
    <name type="synonym">Phora scalaris</name>
    <dbReference type="NCBI Taxonomy" id="36166"/>
    <lineage>
        <taxon>Eukaryota</taxon>
        <taxon>Metazoa</taxon>
        <taxon>Ecdysozoa</taxon>
        <taxon>Arthropoda</taxon>
        <taxon>Hexapoda</taxon>
        <taxon>Insecta</taxon>
        <taxon>Pterygota</taxon>
        <taxon>Neoptera</taxon>
        <taxon>Endopterygota</taxon>
        <taxon>Diptera</taxon>
        <taxon>Brachycera</taxon>
        <taxon>Muscomorpha</taxon>
        <taxon>Platypezoidea</taxon>
        <taxon>Phoridae</taxon>
        <taxon>Megaseliini</taxon>
        <taxon>Megaselia</taxon>
    </lineage>
</organism>
<keyword evidence="8" id="KW-1185">Reference proteome</keyword>
<dbReference type="HOGENOM" id="CLU_2592513_0_0_1"/>
<dbReference type="GO" id="GO:0045454">
    <property type="term" value="P:cell redox homeostasis"/>
    <property type="evidence" value="ECO:0007669"/>
    <property type="project" value="TreeGrafter"/>
</dbReference>
<keyword evidence="4" id="KW-1015">Disulfide bond</keyword>
<evidence type="ECO:0000256" key="4">
    <source>
        <dbReference type="ARBA" id="ARBA00023157"/>
    </source>
</evidence>
<reference evidence="7" key="2">
    <citation type="submission" date="2015-06" db="UniProtKB">
        <authorList>
            <consortium name="EnsemblMetazoa"/>
        </authorList>
    </citation>
    <scope>IDENTIFICATION</scope>
</reference>
<evidence type="ECO:0000313" key="8">
    <source>
        <dbReference type="Proteomes" id="UP000015102"/>
    </source>
</evidence>
<keyword evidence="5" id="KW-0676">Redox-active center</keyword>
<dbReference type="GO" id="GO:0042744">
    <property type="term" value="P:hydrogen peroxide catabolic process"/>
    <property type="evidence" value="ECO:0007669"/>
    <property type="project" value="TreeGrafter"/>
</dbReference>
<name>T1GL40_MEGSC</name>
<dbReference type="GO" id="GO:0005829">
    <property type="term" value="C:cytosol"/>
    <property type="evidence" value="ECO:0007669"/>
    <property type="project" value="TreeGrafter"/>
</dbReference>
<proteinExistence type="inferred from homology"/>
<evidence type="ECO:0000256" key="3">
    <source>
        <dbReference type="ARBA" id="ARBA00023002"/>
    </source>
</evidence>
<accession>T1GL40</accession>
<dbReference type="PANTHER" id="PTHR10681">
    <property type="entry name" value="THIOREDOXIN PEROXIDASE"/>
    <property type="match status" value="1"/>
</dbReference>
<evidence type="ECO:0000256" key="6">
    <source>
        <dbReference type="ARBA" id="ARBA00049091"/>
    </source>
</evidence>
<keyword evidence="3" id="KW-0560">Oxidoreductase</keyword>
<dbReference type="EMBL" id="CAQQ02016529">
    <property type="status" value="NOT_ANNOTATED_CDS"/>
    <property type="molecule type" value="Genomic_DNA"/>
</dbReference>
<dbReference type="Gene3D" id="3.40.30.10">
    <property type="entry name" value="Glutaredoxin"/>
    <property type="match status" value="1"/>
</dbReference>
<evidence type="ECO:0000313" key="7">
    <source>
        <dbReference type="EnsemblMetazoa" id="MESCA004228-PA"/>
    </source>
</evidence>
<dbReference type="Proteomes" id="UP000015102">
    <property type="component" value="Unassembled WGS sequence"/>
</dbReference>
<sequence>MENDRFSDRVKEFKDVGCEVITCPTDIMKIARDYGVLDEECGVPFRGLFIIEGKQNLRQVPVNDLQVARNGDGLSFPIYR</sequence>
<evidence type="ECO:0000256" key="5">
    <source>
        <dbReference type="ARBA" id="ARBA00023284"/>
    </source>
</evidence>
<dbReference type="EC" id="1.11.1.24" evidence="2"/>
<comment type="catalytic activity">
    <reaction evidence="6">
        <text>a hydroperoxide + [thioredoxin]-dithiol = an alcohol + [thioredoxin]-disulfide + H2O</text>
        <dbReference type="Rhea" id="RHEA:62620"/>
        <dbReference type="Rhea" id="RHEA-COMP:10698"/>
        <dbReference type="Rhea" id="RHEA-COMP:10700"/>
        <dbReference type="ChEBI" id="CHEBI:15377"/>
        <dbReference type="ChEBI" id="CHEBI:29950"/>
        <dbReference type="ChEBI" id="CHEBI:30879"/>
        <dbReference type="ChEBI" id="CHEBI:35924"/>
        <dbReference type="ChEBI" id="CHEBI:50058"/>
        <dbReference type="EC" id="1.11.1.24"/>
    </reaction>
</comment>
<protein>
    <recommendedName>
        <fullName evidence="2">thioredoxin-dependent peroxiredoxin</fullName>
        <ecNumber evidence="2">1.11.1.24</ecNumber>
    </recommendedName>
</protein>
<evidence type="ECO:0000256" key="1">
    <source>
        <dbReference type="ARBA" id="ARBA00009796"/>
    </source>
</evidence>
<dbReference type="InterPro" id="IPR036249">
    <property type="entry name" value="Thioredoxin-like_sf"/>
</dbReference>
<dbReference type="GO" id="GO:0019430">
    <property type="term" value="P:removal of superoxide radicals"/>
    <property type="evidence" value="ECO:0007669"/>
    <property type="project" value="TreeGrafter"/>
</dbReference>
<dbReference type="SUPFAM" id="SSF52833">
    <property type="entry name" value="Thioredoxin-like"/>
    <property type="match status" value="1"/>
</dbReference>
<dbReference type="InterPro" id="IPR050217">
    <property type="entry name" value="Peroxiredoxin"/>
</dbReference>
<dbReference type="GO" id="GO:0008379">
    <property type="term" value="F:thioredoxin peroxidase activity"/>
    <property type="evidence" value="ECO:0007669"/>
    <property type="project" value="TreeGrafter"/>
</dbReference>
<dbReference type="AlphaFoldDB" id="T1GL40"/>
<evidence type="ECO:0000256" key="2">
    <source>
        <dbReference type="ARBA" id="ARBA00013017"/>
    </source>
</evidence>
<reference evidence="8" key="1">
    <citation type="submission" date="2013-02" db="EMBL/GenBank/DDBJ databases">
        <authorList>
            <person name="Hughes D."/>
        </authorList>
    </citation>
    <scope>NUCLEOTIDE SEQUENCE</scope>
    <source>
        <strain>Durham</strain>
        <strain evidence="8">NC isolate 2 -- Noor lab</strain>
    </source>
</reference>
<dbReference type="EnsemblMetazoa" id="MESCA004228-RA">
    <property type="protein sequence ID" value="MESCA004228-PA"/>
    <property type="gene ID" value="MESCA004228"/>
</dbReference>